<sequence>RKQRRPCFESWTFRVQVQVRQEADAHLQRKNLNHPSPTCNVVTFFKS</sequence>
<reference evidence="2" key="2">
    <citation type="journal article" date="2017" name="Nat. Plants">
        <title>The Aegilops tauschii genome reveals multiple impacts of transposons.</title>
        <authorList>
            <person name="Zhao G."/>
            <person name="Zou C."/>
            <person name="Li K."/>
            <person name="Wang K."/>
            <person name="Li T."/>
            <person name="Gao L."/>
            <person name="Zhang X."/>
            <person name="Wang H."/>
            <person name="Yang Z."/>
            <person name="Liu X."/>
            <person name="Jiang W."/>
            <person name="Mao L."/>
            <person name="Kong X."/>
            <person name="Jiao Y."/>
            <person name="Jia J."/>
        </authorList>
    </citation>
    <scope>NUCLEOTIDE SEQUENCE [LARGE SCALE GENOMIC DNA]</scope>
    <source>
        <strain evidence="2">cv. AL8/78</strain>
    </source>
</reference>
<name>A0A453TCT1_AEGTS</name>
<accession>A0A453TCT1</accession>
<dbReference type="Proteomes" id="UP000015105">
    <property type="component" value="Chromosome 7D"/>
</dbReference>
<reference evidence="1" key="4">
    <citation type="submission" date="2019-03" db="UniProtKB">
        <authorList>
            <consortium name="EnsemblPlants"/>
        </authorList>
    </citation>
    <scope>IDENTIFICATION</scope>
</reference>
<dbReference type="Gramene" id="AET7Gv21342000.13">
    <property type="protein sequence ID" value="AET7Gv21342000.13"/>
    <property type="gene ID" value="AET7Gv21342000"/>
</dbReference>
<organism evidence="1 2">
    <name type="scientific">Aegilops tauschii subsp. strangulata</name>
    <name type="common">Goatgrass</name>
    <dbReference type="NCBI Taxonomy" id="200361"/>
    <lineage>
        <taxon>Eukaryota</taxon>
        <taxon>Viridiplantae</taxon>
        <taxon>Streptophyta</taxon>
        <taxon>Embryophyta</taxon>
        <taxon>Tracheophyta</taxon>
        <taxon>Spermatophyta</taxon>
        <taxon>Magnoliopsida</taxon>
        <taxon>Liliopsida</taxon>
        <taxon>Poales</taxon>
        <taxon>Poaceae</taxon>
        <taxon>BOP clade</taxon>
        <taxon>Pooideae</taxon>
        <taxon>Triticodae</taxon>
        <taxon>Triticeae</taxon>
        <taxon>Triticinae</taxon>
        <taxon>Aegilops</taxon>
    </lineage>
</organism>
<evidence type="ECO:0000313" key="1">
    <source>
        <dbReference type="EnsemblPlants" id="AET7Gv21342000.13"/>
    </source>
</evidence>
<dbReference type="EnsemblPlants" id="AET7Gv21342000.13">
    <property type="protein sequence ID" value="AET7Gv21342000.13"/>
    <property type="gene ID" value="AET7Gv21342000"/>
</dbReference>
<dbReference type="AlphaFoldDB" id="A0A453TCT1"/>
<keyword evidence="2" id="KW-1185">Reference proteome</keyword>
<evidence type="ECO:0000313" key="2">
    <source>
        <dbReference type="Proteomes" id="UP000015105"/>
    </source>
</evidence>
<reference evidence="1" key="3">
    <citation type="journal article" date="2017" name="Nature">
        <title>Genome sequence of the progenitor of the wheat D genome Aegilops tauschii.</title>
        <authorList>
            <person name="Luo M.C."/>
            <person name="Gu Y.Q."/>
            <person name="Puiu D."/>
            <person name="Wang H."/>
            <person name="Twardziok S.O."/>
            <person name="Deal K.R."/>
            <person name="Huo N."/>
            <person name="Zhu T."/>
            <person name="Wang L."/>
            <person name="Wang Y."/>
            <person name="McGuire P.E."/>
            <person name="Liu S."/>
            <person name="Long H."/>
            <person name="Ramasamy R.K."/>
            <person name="Rodriguez J.C."/>
            <person name="Van S.L."/>
            <person name="Yuan L."/>
            <person name="Wang Z."/>
            <person name="Xia Z."/>
            <person name="Xiao L."/>
            <person name="Anderson O.D."/>
            <person name="Ouyang S."/>
            <person name="Liang Y."/>
            <person name="Zimin A.V."/>
            <person name="Pertea G."/>
            <person name="Qi P."/>
            <person name="Bennetzen J.L."/>
            <person name="Dai X."/>
            <person name="Dawson M.W."/>
            <person name="Muller H.G."/>
            <person name="Kugler K."/>
            <person name="Rivarola-Duarte L."/>
            <person name="Spannagl M."/>
            <person name="Mayer K.F.X."/>
            <person name="Lu F.H."/>
            <person name="Bevan M.W."/>
            <person name="Leroy P."/>
            <person name="Li P."/>
            <person name="You F.M."/>
            <person name="Sun Q."/>
            <person name="Liu Z."/>
            <person name="Lyons E."/>
            <person name="Wicker T."/>
            <person name="Salzberg S.L."/>
            <person name="Devos K.M."/>
            <person name="Dvorak J."/>
        </authorList>
    </citation>
    <scope>NUCLEOTIDE SEQUENCE [LARGE SCALE GENOMIC DNA]</scope>
    <source>
        <strain evidence="1">cv. AL8/78</strain>
    </source>
</reference>
<reference evidence="2" key="1">
    <citation type="journal article" date="2014" name="Science">
        <title>Ancient hybridizations among the ancestral genomes of bread wheat.</title>
        <authorList>
            <consortium name="International Wheat Genome Sequencing Consortium,"/>
            <person name="Marcussen T."/>
            <person name="Sandve S.R."/>
            <person name="Heier L."/>
            <person name="Spannagl M."/>
            <person name="Pfeifer M."/>
            <person name="Jakobsen K.S."/>
            <person name="Wulff B.B."/>
            <person name="Steuernagel B."/>
            <person name="Mayer K.F."/>
            <person name="Olsen O.A."/>
        </authorList>
    </citation>
    <scope>NUCLEOTIDE SEQUENCE [LARGE SCALE GENOMIC DNA]</scope>
    <source>
        <strain evidence="2">cv. AL8/78</strain>
    </source>
</reference>
<reference evidence="1" key="5">
    <citation type="journal article" date="2021" name="G3 (Bethesda)">
        <title>Aegilops tauschii genome assembly Aet v5.0 features greater sequence contiguity and improved annotation.</title>
        <authorList>
            <person name="Wang L."/>
            <person name="Zhu T."/>
            <person name="Rodriguez J.C."/>
            <person name="Deal K.R."/>
            <person name="Dubcovsky J."/>
            <person name="McGuire P.E."/>
            <person name="Lux T."/>
            <person name="Spannagl M."/>
            <person name="Mayer K.F.X."/>
            <person name="Baldrich P."/>
            <person name="Meyers B.C."/>
            <person name="Huo N."/>
            <person name="Gu Y.Q."/>
            <person name="Zhou H."/>
            <person name="Devos K.M."/>
            <person name="Bennetzen J.L."/>
            <person name="Unver T."/>
            <person name="Budak H."/>
            <person name="Gulick P.J."/>
            <person name="Galiba G."/>
            <person name="Kalapos B."/>
            <person name="Nelson D.R."/>
            <person name="Li P."/>
            <person name="You F.M."/>
            <person name="Luo M.C."/>
            <person name="Dvorak J."/>
        </authorList>
    </citation>
    <scope>NUCLEOTIDE SEQUENCE [LARGE SCALE GENOMIC DNA]</scope>
    <source>
        <strain evidence="1">cv. AL8/78</strain>
    </source>
</reference>
<protein>
    <submittedName>
        <fullName evidence="1">Uncharacterized protein</fullName>
    </submittedName>
</protein>
<proteinExistence type="predicted"/>